<dbReference type="InterPro" id="IPR001849">
    <property type="entry name" value="PH_domain"/>
</dbReference>
<dbReference type="AlphaFoldDB" id="K8FHX4"/>
<sequence>MKQGKLFWFLDEHVTMMTKSRGVIDAASGDCVSVRGAEETTGDANSFEIVTRNGGVMYFICPSRQEKEQWINRIGRAIVIGRRHNN</sequence>
<proteinExistence type="predicted"/>
<name>K8FHX4_9CHLO</name>
<dbReference type="InterPro" id="IPR011993">
    <property type="entry name" value="PH-like_dom_sf"/>
</dbReference>
<dbReference type="PROSITE" id="PS50003">
    <property type="entry name" value="PH_DOMAIN"/>
    <property type="match status" value="1"/>
</dbReference>
<evidence type="ECO:0000259" key="1">
    <source>
        <dbReference type="PROSITE" id="PS50003"/>
    </source>
</evidence>
<feature type="domain" description="PH" evidence="1">
    <location>
        <begin position="1"/>
        <end position="79"/>
    </location>
</feature>
<dbReference type="STRING" id="41875.K8FHX4"/>
<evidence type="ECO:0000313" key="3">
    <source>
        <dbReference type="Proteomes" id="UP000198341"/>
    </source>
</evidence>
<dbReference type="SUPFAM" id="SSF50729">
    <property type="entry name" value="PH domain-like"/>
    <property type="match status" value="1"/>
</dbReference>
<dbReference type="Pfam" id="PF00169">
    <property type="entry name" value="PH"/>
    <property type="match status" value="1"/>
</dbReference>
<dbReference type="KEGG" id="bpg:Bathy07g03620"/>
<dbReference type="GeneID" id="19014851"/>
<organism evidence="2 3">
    <name type="scientific">Bathycoccus prasinos</name>
    <dbReference type="NCBI Taxonomy" id="41875"/>
    <lineage>
        <taxon>Eukaryota</taxon>
        <taxon>Viridiplantae</taxon>
        <taxon>Chlorophyta</taxon>
        <taxon>Mamiellophyceae</taxon>
        <taxon>Mamiellales</taxon>
        <taxon>Bathycoccaceae</taxon>
        <taxon>Bathycoccus</taxon>
    </lineage>
</organism>
<evidence type="ECO:0000313" key="2">
    <source>
        <dbReference type="EMBL" id="CCO66254.1"/>
    </source>
</evidence>
<dbReference type="EMBL" id="FO082272">
    <property type="protein sequence ID" value="CCO66254.1"/>
    <property type="molecule type" value="Genomic_DNA"/>
</dbReference>
<reference evidence="2 3" key="1">
    <citation type="submission" date="2011-10" db="EMBL/GenBank/DDBJ databases">
        <authorList>
            <person name="Genoscope - CEA"/>
        </authorList>
    </citation>
    <scope>NUCLEOTIDE SEQUENCE [LARGE SCALE GENOMIC DNA]</scope>
    <source>
        <strain evidence="2 3">RCC 1105</strain>
    </source>
</reference>
<dbReference type="RefSeq" id="XP_007512166.1">
    <property type="nucleotide sequence ID" value="XM_007512104.1"/>
</dbReference>
<dbReference type="Proteomes" id="UP000198341">
    <property type="component" value="Chromosome 7"/>
</dbReference>
<keyword evidence="3" id="KW-1185">Reference proteome</keyword>
<protein>
    <recommendedName>
        <fullName evidence="1">PH domain-containing protein</fullName>
    </recommendedName>
</protein>
<dbReference type="Gene3D" id="2.30.29.30">
    <property type="entry name" value="Pleckstrin-homology domain (PH domain)/Phosphotyrosine-binding domain (PTB)"/>
    <property type="match status" value="1"/>
</dbReference>
<accession>K8FHX4</accession>
<dbReference type="OrthoDB" id="185175at2759"/>
<gene>
    <name evidence="2" type="ORF">Bathy07g03620</name>
</gene>